<accession>A0A183HXX6</accession>
<dbReference type="WBParaSite" id="OFLC_0001233901-mRNA-1">
    <property type="protein sequence ID" value="OFLC_0001233901-mRNA-1"/>
    <property type="gene ID" value="OFLC_0001233901"/>
</dbReference>
<evidence type="ECO:0000313" key="3">
    <source>
        <dbReference type="WBParaSite" id="OFLC_0001233901-mRNA-1"/>
    </source>
</evidence>
<dbReference type="Proteomes" id="UP000267606">
    <property type="component" value="Unassembled WGS sequence"/>
</dbReference>
<reference evidence="3" key="1">
    <citation type="submission" date="2016-06" db="UniProtKB">
        <authorList>
            <consortium name="WormBaseParasite"/>
        </authorList>
    </citation>
    <scope>IDENTIFICATION</scope>
</reference>
<keyword evidence="2" id="KW-1185">Reference proteome</keyword>
<evidence type="ECO:0000313" key="2">
    <source>
        <dbReference type="Proteomes" id="UP000267606"/>
    </source>
</evidence>
<dbReference type="EMBL" id="UZAJ01019051">
    <property type="protein sequence ID" value="VDO84035.1"/>
    <property type="molecule type" value="Genomic_DNA"/>
</dbReference>
<dbReference type="AlphaFoldDB" id="A0A183HXX6"/>
<protein>
    <submittedName>
        <fullName evidence="1 3">Uncharacterized protein</fullName>
    </submittedName>
</protein>
<sequence>MMSRKVAFLQRIHHLLVNVVQRKVNIEQGLNN</sequence>
<gene>
    <name evidence="1" type="ORF">OFLC_LOCUS12336</name>
</gene>
<evidence type="ECO:0000313" key="1">
    <source>
        <dbReference type="EMBL" id="VDO84035.1"/>
    </source>
</evidence>
<reference evidence="1 2" key="2">
    <citation type="submission" date="2018-11" db="EMBL/GenBank/DDBJ databases">
        <authorList>
            <consortium name="Pathogen Informatics"/>
        </authorList>
    </citation>
    <scope>NUCLEOTIDE SEQUENCE [LARGE SCALE GENOMIC DNA]</scope>
</reference>
<name>A0A183HXX6_9BILA</name>
<proteinExistence type="predicted"/>
<organism evidence="3">
    <name type="scientific">Onchocerca flexuosa</name>
    <dbReference type="NCBI Taxonomy" id="387005"/>
    <lineage>
        <taxon>Eukaryota</taxon>
        <taxon>Metazoa</taxon>
        <taxon>Ecdysozoa</taxon>
        <taxon>Nematoda</taxon>
        <taxon>Chromadorea</taxon>
        <taxon>Rhabditida</taxon>
        <taxon>Spirurina</taxon>
        <taxon>Spiruromorpha</taxon>
        <taxon>Filarioidea</taxon>
        <taxon>Onchocercidae</taxon>
        <taxon>Onchocerca</taxon>
    </lineage>
</organism>